<reference evidence="1 2" key="1">
    <citation type="submission" date="2014-09" db="EMBL/GenBank/DDBJ databases">
        <title>Alistipes sp. 627, sp. nov., a novel member of the family Rikenellaceae isolated from human faeces.</title>
        <authorList>
            <person name="Shkoporov A.N."/>
            <person name="Chaplin A.V."/>
            <person name="Motuzova O.V."/>
            <person name="Kafarskaia L.I."/>
            <person name="Khokhlova E.V."/>
            <person name="Efimov B.A."/>
        </authorList>
    </citation>
    <scope>NUCLEOTIDE SEQUENCE [LARGE SCALE GENOMIC DNA]</scope>
    <source>
        <strain evidence="1 2">627</strain>
    </source>
</reference>
<protein>
    <submittedName>
        <fullName evidence="1">Uncharacterized protein</fullName>
    </submittedName>
</protein>
<proteinExistence type="predicted"/>
<keyword evidence="2" id="KW-1185">Reference proteome</keyword>
<evidence type="ECO:0000313" key="1">
    <source>
        <dbReference type="EMBL" id="KHE38974.1"/>
    </source>
</evidence>
<accession>A0ABR4YGN6</accession>
<evidence type="ECO:0000313" key="2">
    <source>
        <dbReference type="Proteomes" id="UP000030889"/>
    </source>
</evidence>
<sequence>MYDVGKIGFVAELLPCEFYTDRPQTDTFSRIADTQQRNALPRDMAAITQILQGVVPTVKRGDNSQARRAAVHRIELRI</sequence>
<organism evidence="1 2">
    <name type="scientific">Alistipes inops</name>
    <dbReference type="NCBI Taxonomy" id="1501391"/>
    <lineage>
        <taxon>Bacteria</taxon>
        <taxon>Pseudomonadati</taxon>
        <taxon>Bacteroidota</taxon>
        <taxon>Bacteroidia</taxon>
        <taxon>Bacteroidales</taxon>
        <taxon>Rikenellaceae</taxon>
        <taxon>Alistipes</taxon>
    </lineage>
</organism>
<gene>
    <name evidence="1" type="ORF">LG35_10450</name>
</gene>
<name>A0ABR4YGN6_9BACT</name>
<dbReference type="EMBL" id="JRGF01000058">
    <property type="protein sequence ID" value="KHE38974.1"/>
    <property type="molecule type" value="Genomic_DNA"/>
</dbReference>
<dbReference type="Proteomes" id="UP000030889">
    <property type="component" value="Unassembled WGS sequence"/>
</dbReference>
<comment type="caution">
    <text evidence="1">The sequence shown here is derived from an EMBL/GenBank/DDBJ whole genome shotgun (WGS) entry which is preliminary data.</text>
</comment>